<dbReference type="InterPro" id="IPR036855">
    <property type="entry name" value="Znf_CCCH_sf"/>
</dbReference>
<dbReference type="GO" id="GO:0005634">
    <property type="term" value="C:nucleus"/>
    <property type="evidence" value="ECO:0007669"/>
    <property type="project" value="TreeGrafter"/>
</dbReference>
<evidence type="ECO:0000256" key="4">
    <source>
        <dbReference type="ARBA" id="ARBA00022771"/>
    </source>
</evidence>
<keyword evidence="5 6" id="KW-0862">Zinc</keyword>
<feature type="region of interest" description="Disordered" evidence="7">
    <location>
        <begin position="438"/>
        <end position="501"/>
    </location>
</feature>
<dbReference type="GO" id="GO:0003723">
    <property type="term" value="F:RNA binding"/>
    <property type="evidence" value="ECO:0007669"/>
    <property type="project" value="InterPro"/>
</dbReference>
<feature type="domain" description="C3H1-type" evidence="8">
    <location>
        <begin position="117"/>
        <end position="144"/>
    </location>
</feature>
<feature type="region of interest" description="Disordered" evidence="7">
    <location>
        <begin position="348"/>
        <end position="373"/>
    </location>
</feature>
<feature type="domain" description="C3H1-type" evidence="8">
    <location>
        <begin position="171"/>
        <end position="194"/>
    </location>
</feature>
<feature type="compositionally biased region" description="Polar residues" evidence="7">
    <location>
        <begin position="474"/>
        <end position="487"/>
    </location>
</feature>
<dbReference type="Proteomes" id="UP000194236">
    <property type="component" value="Unassembled WGS sequence"/>
</dbReference>
<evidence type="ECO:0000256" key="1">
    <source>
        <dbReference type="ARBA" id="ARBA00022553"/>
    </source>
</evidence>
<dbReference type="Pfam" id="PF14608">
    <property type="entry name" value="zf-CCCH_2"/>
    <property type="match status" value="1"/>
</dbReference>
<dbReference type="AlphaFoldDB" id="A0A1Y3BSA9"/>
<evidence type="ECO:0000256" key="2">
    <source>
        <dbReference type="ARBA" id="ARBA00022723"/>
    </source>
</evidence>
<feature type="zinc finger region" description="C3H1-type" evidence="6">
    <location>
        <begin position="117"/>
        <end position="144"/>
    </location>
</feature>
<evidence type="ECO:0000256" key="7">
    <source>
        <dbReference type="SAM" id="MobiDB-lite"/>
    </source>
</evidence>
<keyword evidence="1" id="KW-0597">Phosphoprotein</keyword>
<dbReference type="PANTHER" id="PTHR13119">
    <property type="entry name" value="ZINC FINGER CCCH DOMAIN-CONTAINING PROTEI"/>
    <property type="match status" value="1"/>
</dbReference>
<name>A0A1Y3BSA9_EURMA</name>
<dbReference type="GO" id="GO:0008270">
    <property type="term" value="F:zinc ion binding"/>
    <property type="evidence" value="ECO:0007669"/>
    <property type="project" value="UniProtKB-KW"/>
</dbReference>
<keyword evidence="2 6" id="KW-0479">Metal-binding</keyword>
<gene>
    <name evidence="9" type="ORF">BLA29_003865</name>
</gene>
<evidence type="ECO:0000259" key="8">
    <source>
        <dbReference type="PROSITE" id="PS50103"/>
    </source>
</evidence>
<keyword evidence="3" id="KW-0677">Repeat</keyword>
<reference evidence="9 10" key="1">
    <citation type="submission" date="2017-03" db="EMBL/GenBank/DDBJ databases">
        <title>Genome Survey of Euroglyphus maynei.</title>
        <authorList>
            <person name="Arlian L.G."/>
            <person name="Morgan M.S."/>
            <person name="Rider S.D."/>
        </authorList>
    </citation>
    <scope>NUCLEOTIDE SEQUENCE [LARGE SCALE GENOMIC DNA]</scope>
    <source>
        <strain evidence="9">Arlian Lab</strain>
        <tissue evidence="9">Whole body</tissue>
    </source>
</reference>
<dbReference type="InterPro" id="IPR000571">
    <property type="entry name" value="Znf_CCCH"/>
</dbReference>
<feature type="zinc finger region" description="C3H1-type" evidence="6">
    <location>
        <begin position="171"/>
        <end position="194"/>
    </location>
</feature>
<dbReference type="Gene3D" id="4.10.1000.10">
    <property type="entry name" value="Zinc finger, CCCH-type"/>
    <property type="match status" value="1"/>
</dbReference>
<dbReference type="InterPro" id="IPR045124">
    <property type="entry name" value="Su(sable)-like"/>
</dbReference>
<feature type="compositionally biased region" description="Basic and acidic residues" evidence="7">
    <location>
        <begin position="489"/>
        <end position="501"/>
    </location>
</feature>
<accession>A0A1Y3BSA9</accession>
<evidence type="ECO:0000313" key="9">
    <source>
        <dbReference type="EMBL" id="OTF82904.1"/>
    </source>
</evidence>
<keyword evidence="4 6" id="KW-0863">Zinc-finger</keyword>
<dbReference type="PANTHER" id="PTHR13119:SF12">
    <property type="entry name" value="PROTEIN SUPPRESSOR OF SABLE"/>
    <property type="match status" value="1"/>
</dbReference>
<dbReference type="SMART" id="SM00356">
    <property type="entry name" value="ZnF_C3H1"/>
    <property type="match status" value="3"/>
</dbReference>
<evidence type="ECO:0000256" key="3">
    <source>
        <dbReference type="ARBA" id="ARBA00022737"/>
    </source>
</evidence>
<protein>
    <recommendedName>
        <fullName evidence="8">C3H1-type domain-containing protein</fullName>
    </recommendedName>
</protein>
<evidence type="ECO:0000256" key="5">
    <source>
        <dbReference type="ARBA" id="ARBA00022833"/>
    </source>
</evidence>
<organism evidence="9 10">
    <name type="scientific">Euroglyphus maynei</name>
    <name type="common">Mayne's house dust mite</name>
    <dbReference type="NCBI Taxonomy" id="6958"/>
    <lineage>
        <taxon>Eukaryota</taxon>
        <taxon>Metazoa</taxon>
        <taxon>Ecdysozoa</taxon>
        <taxon>Arthropoda</taxon>
        <taxon>Chelicerata</taxon>
        <taxon>Arachnida</taxon>
        <taxon>Acari</taxon>
        <taxon>Acariformes</taxon>
        <taxon>Sarcoptiformes</taxon>
        <taxon>Astigmata</taxon>
        <taxon>Psoroptidia</taxon>
        <taxon>Analgoidea</taxon>
        <taxon>Pyroglyphidae</taxon>
        <taxon>Pyroglyphinae</taxon>
        <taxon>Euroglyphus</taxon>
    </lineage>
</organism>
<dbReference type="PROSITE" id="PS50103">
    <property type="entry name" value="ZF_C3H1"/>
    <property type="match status" value="2"/>
</dbReference>
<keyword evidence="10" id="KW-1185">Reference proteome</keyword>
<dbReference type="InterPro" id="IPR054361">
    <property type="entry name" value="Znf-CCCH_ZC3H4/6/8"/>
</dbReference>
<evidence type="ECO:0000313" key="10">
    <source>
        <dbReference type="Proteomes" id="UP000194236"/>
    </source>
</evidence>
<proteinExistence type="predicted"/>
<comment type="caution">
    <text evidence="9">The sequence shown here is derived from an EMBL/GenBank/DDBJ whole genome shotgun (WGS) entry which is preliminary data.</text>
</comment>
<dbReference type="OrthoDB" id="411372at2759"/>
<dbReference type="Pfam" id="PF22623">
    <property type="entry name" value="zf-CCCH_9"/>
    <property type="match status" value="1"/>
</dbReference>
<sequence length="501" mass="57960">MAINSNQRDLFDITQYLNDSSFDTVELSDEIEFRFELIEFDVFMEILGCKINEESEAFKNGNVPQQERSKLMSRIVKIMKKLHGNDPDTARRFARLKRRSKEKQDSTDDDESTAKTGVYKTPCRFYVEGKCHKGSDCLYSHNVPIPKRKELCKFYLQGKSDDCLFMHSEFPCKFFHTNTKCYAGENCRFSHQPLTEESREILRSYLDSGTFPDEVKPYRPINNPNDWIKDDDDPDSNDYDYEALLSIKTRKVLIGPPNEKMKNSLETWKWQQELKEAEQAYTGAKRNLFSIDDGLALTEKPPTPKIEEDDEVIEAHIQSYYNDLLDTDDFDEMIHLKEIEELERKLKQEEEMRKQQPTLDSQPEFPNPPFVSNTLPLQQPPFEEELSEEEKRLIEASMKDEDLRIMPNQPFTLPAAFGGPSPPQVCQDVNQATPPYVTNFNPPPHNPFGLPLLDGQPALDPKPFGMNNIDPLHQTLSSLPVQPQPSQDPRTRDPRIRDPPS</sequence>
<dbReference type="GO" id="GO:0045892">
    <property type="term" value="P:negative regulation of DNA-templated transcription"/>
    <property type="evidence" value="ECO:0007669"/>
    <property type="project" value="InterPro"/>
</dbReference>
<evidence type="ECO:0000256" key="6">
    <source>
        <dbReference type="PROSITE-ProRule" id="PRU00723"/>
    </source>
</evidence>
<dbReference type="EMBL" id="MUJZ01006193">
    <property type="protein sequence ID" value="OTF82904.1"/>
    <property type="molecule type" value="Genomic_DNA"/>
</dbReference>
<dbReference type="SUPFAM" id="SSF90229">
    <property type="entry name" value="CCCH zinc finger"/>
    <property type="match status" value="2"/>
</dbReference>